<proteinExistence type="predicted"/>
<gene>
    <name evidence="1" type="ORF">VNO80_07863</name>
</gene>
<protein>
    <submittedName>
        <fullName evidence="1">Uncharacterized protein</fullName>
    </submittedName>
</protein>
<evidence type="ECO:0000313" key="1">
    <source>
        <dbReference type="EMBL" id="KAK7374433.1"/>
    </source>
</evidence>
<accession>A0AAN9RQ36</accession>
<dbReference type="AlphaFoldDB" id="A0AAN9RQ36"/>
<organism evidence="1 2">
    <name type="scientific">Phaseolus coccineus</name>
    <name type="common">Scarlet runner bean</name>
    <name type="synonym">Phaseolus multiflorus</name>
    <dbReference type="NCBI Taxonomy" id="3886"/>
    <lineage>
        <taxon>Eukaryota</taxon>
        <taxon>Viridiplantae</taxon>
        <taxon>Streptophyta</taxon>
        <taxon>Embryophyta</taxon>
        <taxon>Tracheophyta</taxon>
        <taxon>Spermatophyta</taxon>
        <taxon>Magnoliopsida</taxon>
        <taxon>eudicotyledons</taxon>
        <taxon>Gunneridae</taxon>
        <taxon>Pentapetalae</taxon>
        <taxon>rosids</taxon>
        <taxon>fabids</taxon>
        <taxon>Fabales</taxon>
        <taxon>Fabaceae</taxon>
        <taxon>Papilionoideae</taxon>
        <taxon>50 kb inversion clade</taxon>
        <taxon>NPAAA clade</taxon>
        <taxon>indigoferoid/millettioid clade</taxon>
        <taxon>Phaseoleae</taxon>
        <taxon>Phaseolus</taxon>
    </lineage>
</organism>
<dbReference type="Proteomes" id="UP001374584">
    <property type="component" value="Unassembled WGS sequence"/>
</dbReference>
<comment type="caution">
    <text evidence="1">The sequence shown here is derived from an EMBL/GenBank/DDBJ whole genome shotgun (WGS) entry which is preliminary data.</text>
</comment>
<keyword evidence="2" id="KW-1185">Reference proteome</keyword>
<reference evidence="1 2" key="1">
    <citation type="submission" date="2024-01" db="EMBL/GenBank/DDBJ databases">
        <title>The genomes of 5 underutilized Papilionoideae crops provide insights into root nodulation and disease resistanc.</title>
        <authorList>
            <person name="Jiang F."/>
        </authorList>
    </citation>
    <scope>NUCLEOTIDE SEQUENCE [LARGE SCALE GENOMIC DNA]</scope>
    <source>
        <strain evidence="1">JINMINGXINNONG_FW02</strain>
        <tissue evidence="1">Leaves</tissue>
    </source>
</reference>
<evidence type="ECO:0000313" key="2">
    <source>
        <dbReference type="Proteomes" id="UP001374584"/>
    </source>
</evidence>
<name>A0AAN9RQ36_PHACN</name>
<dbReference type="EMBL" id="JAYMYR010000003">
    <property type="protein sequence ID" value="KAK7374433.1"/>
    <property type="molecule type" value="Genomic_DNA"/>
</dbReference>
<sequence>MRRPPPLGRDGEELTCAAGERGPPLTLAMTNSLALIIKISCLWGGHLVGVIKVTHRQRSFPFPPFLSFDSQTRRTKAPAFLPSLFHFFLLILNPPLQDICLHSITCCLFHNFHLHFQFFLT</sequence>